<feature type="domain" description="Activator of Hsp90 ATPase homologue 1/2-like C-terminal" evidence="2">
    <location>
        <begin position="22"/>
        <end position="159"/>
    </location>
</feature>
<proteinExistence type="inferred from homology"/>
<reference evidence="3 4" key="1">
    <citation type="submission" date="2015-03" db="EMBL/GenBank/DDBJ databases">
        <authorList>
            <person name="Hassan Y.I."/>
            <person name="Lepp D."/>
            <person name="Li X.-Z."/>
            <person name="Zhou T."/>
        </authorList>
    </citation>
    <scope>NUCLEOTIDE SEQUENCE [LARGE SCALE GENOMIC DNA]</scope>
    <source>
        <strain evidence="3 4">BD-c194</strain>
    </source>
</reference>
<dbReference type="PATRIC" id="fig|443610.3.peg.522"/>
<accession>A0A0F5FS29</accession>
<dbReference type="Proteomes" id="UP000033632">
    <property type="component" value="Unassembled WGS sequence"/>
</dbReference>
<dbReference type="AlphaFoldDB" id="A0A0F5FS29"/>
<evidence type="ECO:0000313" key="3">
    <source>
        <dbReference type="EMBL" id="KKB11623.1"/>
    </source>
</evidence>
<comment type="caution">
    <text evidence="3">The sequence shown here is derived from an EMBL/GenBank/DDBJ whole genome shotgun (WGS) entry which is preliminary data.</text>
</comment>
<dbReference type="Gene3D" id="3.30.530.20">
    <property type="match status" value="1"/>
</dbReference>
<organism evidence="3 4">
    <name type="scientific">Devosia geojensis</name>
    <dbReference type="NCBI Taxonomy" id="443610"/>
    <lineage>
        <taxon>Bacteria</taxon>
        <taxon>Pseudomonadati</taxon>
        <taxon>Pseudomonadota</taxon>
        <taxon>Alphaproteobacteria</taxon>
        <taxon>Hyphomicrobiales</taxon>
        <taxon>Devosiaceae</taxon>
        <taxon>Devosia</taxon>
    </lineage>
</organism>
<gene>
    <name evidence="3" type="ORF">VE25_11570</name>
</gene>
<dbReference type="InterPro" id="IPR013538">
    <property type="entry name" value="ASHA1/2-like_C"/>
</dbReference>
<dbReference type="OrthoDB" id="9805228at2"/>
<evidence type="ECO:0000259" key="2">
    <source>
        <dbReference type="Pfam" id="PF08327"/>
    </source>
</evidence>
<dbReference type="SUPFAM" id="SSF55961">
    <property type="entry name" value="Bet v1-like"/>
    <property type="match status" value="1"/>
</dbReference>
<evidence type="ECO:0000256" key="1">
    <source>
        <dbReference type="ARBA" id="ARBA00006817"/>
    </source>
</evidence>
<dbReference type="EMBL" id="JZEX01000109">
    <property type="protein sequence ID" value="KKB11623.1"/>
    <property type="molecule type" value="Genomic_DNA"/>
</dbReference>
<dbReference type="STRING" id="443610.VE25_11570"/>
<keyword evidence="4" id="KW-1185">Reference proteome</keyword>
<name>A0A0F5FS29_9HYPH</name>
<evidence type="ECO:0000313" key="4">
    <source>
        <dbReference type="Proteomes" id="UP000033632"/>
    </source>
</evidence>
<dbReference type="InterPro" id="IPR023393">
    <property type="entry name" value="START-like_dom_sf"/>
</dbReference>
<comment type="similarity">
    <text evidence="1">Belongs to the AHA1 family.</text>
</comment>
<dbReference type="Pfam" id="PF08327">
    <property type="entry name" value="AHSA1"/>
    <property type="match status" value="1"/>
</dbReference>
<sequence>MARESQEHPVEQRELVITRRLKAPRSLVWRTFEDPYLLAQWWGPENFTSTISKLDFHAGGEWHVTMRAPNGTEVPVRYQFVEILAPERIVYHPLPSAAAVWRDNPPPTYLATLTFEALGNETVFTMRAEFESAAGLDFAIKGGFALGTNQAFDKLERHLATY</sequence>
<dbReference type="RefSeq" id="WP_046108787.1">
    <property type="nucleotide sequence ID" value="NZ_JZEX01000109.1"/>
</dbReference>
<protein>
    <recommendedName>
        <fullName evidence="2">Activator of Hsp90 ATPase homologue 1/2-like C-terminal domain-containing protein</fullName>
    </recommendedName>
</protein>